<dbReference type="InterPro" id="IPR001138">
    <property type="entry name" value="Zn2Cys6_DnaBD"/>
</dbReference>
<keyword evidence="4" id="KW-0804">Transcription</keyword>
<comment type="caution">
    <text evidence="9">The sequence shown here is derived from an EMBL/GenBank/DDBJ whole genome shotgun (WGS) entry which is preliminary data.</text>
</comment>
<dbReference type="GO" id="GO:0006351">
    <property type="term" value="P:DNA-templated transcription"/>
    <property type="evidence" value="ECO:0007669"/>
    <property type="project" value="InterPro"/>
</dbReference>
<evidence type="ECO:0000256" key="3">
    <source>
        <dbReference type="ARBA" id="ARBA00023015"/>
    </source>
</evidence>
<dbReference type="Pfam" id="PF00172">
    <property type="entry name" value="Zn_clus"/>
    <property type="match status" value="2"/>
</dbReference>
<dbReference type="OrthoDB" id="39175at2759"/>
<dbReference type="Pfam" id="PF04082">
    <property type="entry name" value="Fungal_trans"/>
    <property type="match status" value="1"/>
</dbReference>
<dbReference type="CDD" id="cd12148">
    <property type="entry name" value="fungal_TF_MHR"/>
    <property type="match status" value="1"/>
</dbReference>
<evidence type="ECO:0000259" key="8">
    <source>
        <dbReference type="Pfam" id="PF04082"/>
    </source>
</evidence>
<feature type="domain" description="Zn(2)-C6 fungal-type" evidence="7">
    <location>
        <begin position="218"/>
        <end position="251"/>
    </location>
</feature>
<dbReference type="PANTHER" id="PTHR47338">
    <property type="entry name" value="ZN(II)2CYS6 TRANSCRIPTION FACTOR (EUROFUNG)-RELATED"/>
    <property type="match status" value="1"/>
</dbReference>
<dbReference type="InterPro" id="IPR036864">
    <property type="entry name" value="Zn2-C6_fun-type_DNA-bd_sf"/>
</dbReference>
<sequence length="901" mass="101949">MSFGPQFCHEALHFSDPRATTDMKTISVLRDESQDQRSVMRTNSIRSKHGGHRPKSNMTDALWMNLPIGMHACDRTKPACSRCKRRGITCQYPEAAPTLKKLQKATETLSDRIKRFGDLLKTGENGALPTTTTTAKRGISLQRLAQPRSSVAPSPLDMESPIYNYSDARSSVSIHSNDAASSIDQVMTATDEEEDGMSTTSSNAHNPVASTSSFSVYPCSKCYKDLQQCDLTLPSCSRCAGSHFECVYMKTEPKANHVSQVLNTMNKVMDQWQDSIDKMAKDFAQKTRDFGQRVDQSFKKKPLQPFAWKITTTNKGLSVESNVNSFNDLSKLVDQFKRSMHITSRDDEDPHDGTQDPIKGEEDERHRMAQSAELDDASSIHTSSGFSFGVWNSWSHPTHVLPDDYPVDISPELTDSLVELYCRTPCCSAIRLPIVDTTEFLARYNDPDPDKRPSTVLVYAVCAMAARNAFQMHVWSKRPAHETPNYNMGKALSMAYCLKGREQLAECFDEPTIDNCQAAFLLSYCNHQNGYPGVIYIYEWISFTMAQELGLYDEGRVLDTRESILVWCLYYFNTWYRVLQGVSNTSAESDRFHPNCPLPPPQPKPVLDFMDIDAAEPPQEIINYYVYTEWYCMIQLQVLRHDVMSRLLSAQAAGKQDTTLSMDLLAMQDRLQEFYDKLPVEWKNPDLESIALDQMAAGTPEPCCGPNGGGLYNGYGEQQAEQQYYHVDIHEFARFCILSVHVYYNINKILLYQAFFPSDHVPTSPFSVQCLYTCIDAAYAITQTLDIMVKHHDECNIPLLGFLFANMVYIKLLNYADDQYQEFAQRCLAQSVNVSRMSKAYLYDFEMTRNLVSVMEQDVRNACGGRPLNVVADDDDSMLLYPFIVPSPPTLPPFAPQQPFP</sequence>
<keyword evidence="2" id="KW-0479">Metal-binding</keyword>
<reference evidence="9 10" key="1">
    <citation type="submission" date="2015-06" db="EMBL/GenBank/DDBJ databases">
        <title>Expansion of signal transduction pathways in fungi by whole-genome duplication.</title>
        <authorList>
            <consortium name="DOE Joint Genome Institute"/>
            <person name="Corrochano L.M."/>
            <person name="Kuo A."/>
            <person name="Marcet-Houben M."/>
            <person name="Polaino S."/>
            <person name="Salamov A."/>
            <person name="Villalobos J.M."/>
            <person name="Alvarez M.I."/>
            <person name="Avalos J."/>
            <person name="Benito E.P."/>
            <person name="Benoit I."/>
            <person name="Burger G."/>
            <person name="Camino L.P."/>
            <person name="Canovas D."/>
            <person name="Cerda-Olmedo E."/>
            <person name="Cheng J.-F."/>
            <person name="Dominguez A."/>
            <person name="Elias M."/>
            <person name="Eslava A.P."/>
            <person name="Glaser F."/>
            <person name="Grimwood J."/>
            <person name="Gutierrez G."/>
            <person name="Heitman J."/>
            <person name="Henrissat B."/>
            <person name="Iturriaga E.A."/>
            <person name="Lang B.F."/>
            <person name="Lavin J.L."/>
            <person name="Lee S."/>
            <person name="Li W."/>
            <person name="Lindquist E."/>
            <person name="Lopez-Garcia S."/>
            <person name="Luque E.M."/>
            <person name="Marcos A.T."/>
            <person name="Martin J."/>
            <person name="Mccluskey K."/>
            <person name="Medina H.R."/>
            <person name="Miralles-Duran A."/>
            <person name="Miyazaki A."/>
            <person name="Munoz-Torres E."/>
            <person name="Oguiza J.A."/>
            <person name="Ohm R."/>
            <person name="Olmedo M."/>
            <person name="Orejas M."/>
            <person name="Ortiz-Castellanos L."/>
            <person name="Pisabarro A.G."/>
            <person name="Rodriguez-Romero J."/>
            <person name="Ruiz-Herrera J."/>
            <person name="Ruiz-Vazquez R."/>
            <person name="Sanz C."/>
            <person name="Schackwitz W."/>
            <person name="Schmutz J."/>
            <person name="Shahriari M."/>
            <person name="Shelest E."/>
            <person name="Silva-Franco F."/>
            <person name="Soanes D."/>
            <person name="Syed K."/>
            <person name="Tagua V.G."/>
            <person name="Talbot N.J."/>
            <person name="Thon M."/>
            <person name="De Vries R.P."/>
            <person name="Wiebenga A."/>
            <person name="Yadav J.S."/>
            <person name="Braun E.L."/>
            <person name="Baker S."/>
            <person name="Garre V."/>
            <person name="Horwitz B."/>
            <person name="Torres-Martinez S."/>
            <person name="Idnurm A."/>
            <person name="Herrera-Estrella A."/>
            <person name="Gabaldon T."/>
            <person name="Grigoriev I.V."/>
        </authorList>
    </citation>
    <scope>NUCLEOTIDE SEQUENCE [LARGE SCALE GENOMIC DNA]</scope>
    <source>
        <strain evidence="9 10">CBS 277.49</strain>
    </source>
</reference>
<organism evidence="9 10">
    <name type="scientific">Mucor lusitanicus CBS 277.49</name>
    <dbReference type="NCBI Taxonomy" id="747725"/>
    <lineage>
        <taxon>Eukaryota</taxon>
        <taxon>Fungi</taxon>
        <taxon>Fungi incertae sedis</taxon>
        <taxon>Mucoromycota</taxon>
        <taxon>Mucoromycotina</taxon>
        <taxon>Mucoromycetes</taxon>
        <taxon>Mucorales</taxon>
        <taxon>Mucorineae</taxon>
        <taxon>Mucoraceae</taxon>
        <taxon>Mucor</taxon>
    </lineage>
</organism>
<dbReference type="SUPFAM" id="SSF57701">
    <property type="entry name" value="Zn2/Cys6 DNA-binding domain"/>
    <property type="match status" value="1"/>
</dbReference>
<dbReference type="VEuPathDB" id="FungiDB:MUCCIDRAFT_157734"/>
<keyword evidence="3" id="KW-0805">Transcription regulation</keyword>
<feature type="domain" description="Xylanolytic transcriptional activator regulatory" evidence="8">
    <location>
        <begin position="431"/>
        <end position="584"/>
    </location>
</feature>
<evidence type="ECO:0000256" key="4">
    <source>
        <dbReference type="ARBA" id="ARBA00023163"/>
    </source>
</evidence>
<dbReference type="InterPro" id="IPR007219">
    <property type="entry name" value="XnlR_reg_dom"/>
</dbReference>
<dbReference type="GO" id="GO:0005634">
    <property type="term" value="C:nucleus"/>
    <property type="evidence" value="ECO:0007669"/>
    <property type="project" value="UniProtKB-SubCell"/>
</dbReference>
<dbReference type="GO" id="GO:0000981">
    <property type="term" value="F:DNA-binding transcription factor activity, RNA polymerase II-specific"/>
    <property type="evidence" value="ECO:0007669"/>
    <property type="project" value="InterPro"/>
</dbReference>
<evidence type="ECO:0000313" key="10">
    <source>
        <dbReference type="Proteomes" id="UP000077051"/>
    </source>
</evidence>
<keyword evidence="10" id="KW-1185">Reference proteome</keyword>
<evidence type="ECO:0000256" key="1">
    <source>
        <dbReference type="ARBA" id="ARBA00004123"/>
    </source>
</evidence>
<evidence type="ECO:0000256" key="6">
    <source>
        <dbReference type="SAM" id="MobiDB-lite"/>
    </source>
</evidence>
<keyword evidence="5" id="KW-0539">Nucleus</keyword>
<comment type="subcellular location">
    <subcellularLocation>
        <location evidence="1">Nucleus</location>
    </subcellularLocation>
</comment>
<feature type="domain" description="Zn(2)-C6 fungal-type" evidence="7">
    <location>
        <begin position="73"/>
        <end position="95"/>
    </location>
</feature>
<dbReference type="CDD" id="cd00067">
    <property type="entry name" value="GAL4"/>
    <property type="match status" value="1"/>
</dbReference>
<proteinExistence type="predicted"/>
<dbReference type="GO" id="GO:0008270">
    <property type="term" value="F:zinc ion binding"/>
    <property type="evidence" value="ECO:0007669"/>
    <property type="project" value="InterPro"/>
</dbReference>
<evidence type="ECO:0000256" key="2">
    <source>
        <dbReference type="ARBA" id="ARBA00022723"/>
    </source>
</evidence>
<dbReference type="EMBL" id="AMYB01000001">
    <property type="protein sequence ID" value="OAD07455.1"/>
    <property type="molecule type" value="Genomic_DNA"/>
</dbReference>
<evidence type="ECO:0000313" key="9">
    <source>
        <dbReference type="EMBL" id="OAD07455.1"/>
    </source>
</evidence>
<dbReference type="GO" id="GO:0003677">
    <property type="term" value="F:DNA binding"/>
    <property type="evidence" value="ECO:0007669"/>
    <property type="project" value="InterPro"/>
</dbReference>
<evidence type="ECO:0000256" key="5">
    <source>
        <dbReference type="ARBA" id="ARBA00023242"/>
    </source>
</evidence>
<accession>A0A168PAU8</accession>
<dbReference type="AlphaFoldDB" id="A0A168PAU8"/>
<feature type="region of interest" description="Disordered" evidence="6">
    <location>
        <begin position="342"/>
        <end position="372"/>
    </location>
</feature>
<dbReference type="PANTHER" id="PTHR47338:SF5">
    <property type="entry name" value="ZN(II)2CYS6 TRANSCRIPTION FACTOR (EUROFUNG)"/>
    <property type="match status" value="1"/>
</dbReference>
<protein>
    <submittedName>
        <fullName evidence="9">Zn(2)-C6 fungal-specific transcription factor</fullName>
    </submittedName>
</protein>
<name>A0A168PAU8_MUCCL</name>
<dbReference type="Proteomes" id="UP000077051">
    <property type="component" value="Unassembled WGS sequence"/>
</dbReference>
<gene>
    <name evidence="9" type="ORF">MUCCIDRAFT_157734</name>
</gene>
<evidence type="ECO:0000259" key="7">
    <source>
        <dbReference type="Pfam" id="PF00172"/>
    </source>
</evidence>
<dbReference type="InterPro" id="IPR050815">
    <property type="entry name" value="TF_fung"/>
</dbReference>
<feature type="compositionally biased region" description="Basic and acidic residues" evidence="6">
    <location>
        <begin position="351"/>
        <end position="367"/>
    </location>
</feature>
<dbReference type="STRING" id="747725.A0A168PAU8"/>
<dbReference type="Gene3D" id="4.10.240.10">
    <property type="entry name" value="Zn(2)-C6 fungal-type DNA-binding domain"/>
    <property type="match status" value="2"/>
</dbReference>